<evidence type="ECO:0000313" key="2">
    <source>
        <dbReference type="EMBL" id="CAG7638101.1"/>
    </source>
</evidence>
<dbReference type="GO" id="GO:0004565">
    <property type="term" value="F:beta-galactosidase activity"/>
    <property type="evidence" value="ECO:0007669"/>
    <property type="project" value="UniProtKB-EC"/>
</dbReference>
<comment type="caution">
    <text evidence="2">The sequence shown here is derived from an EMBL/GenBank/DDBJ whole genome shotgun (WGS) entry which is preliminary data.</text>
</comment>
<organism evidence="2 3">
    <name type="scientific">Paenibacillus allorhizosphaerae</name>
    <dbReference type="NCBI Taxonomy" id="2849866"/>
    <lineage>
        <taxon>Bacteria</taxon>
        <taxon>Bacillati</taxon>
        <taxon>Bacillota</taxon>
        <taxon>Bacilli</taxon>
        <taxon>Bacillales</taxon>
        <taxon>Paenibacillaceae</taxon>
        <taxon>Paenibacillus</taxon>
    </lineage>
</organism>
<proteinExistence type="predicted"/>
<protein>
    <submittedName>
        <fullName evidence="2">Beta-galactosidase YesZ</fullName>
        <ecNumber evidence="2">3.2.1.23</ecNumber>
    </submittedName>
</protein>
<name>A0ABM8VGC7_9BACL</name>
<dbReference type="InterPro" id="IPR013739">
    <property type="entry name" value="Beta_galactosidase_C"/>
</dbReference>
<accession>A0ABM8VGC7</accession>
<gene>
    <name evidence="2" type="primary">yesZ_2</name>
    <name evidence="2" type="ORF">PAECIP111802_02406</name>
</gene>
<feature type="domain" description="Beta-galactosidase C-terminal" evidence="1">
    <location>
        <begin position="37"/>
        <end position="94"/>
    </location>
</feature>
<evidence type="ECO:0000313" key="3">
    <source>
        <dbReference type="Proteomes" id="UP000730618"/>
    </source>
</evidence>
<keyword evidence="2" id="KW-0326">Glycosidase</keyword>
<dbReference type="EMBL" id="CAJVCE010000006">
    <property type="protein sequence ID" value="CAG7638101.1"/>
    <property type="molecule type" value="Genomic_DNA"/>
</dbReference>
<dbReference type="Proteomes" id="UP000730618">
    <property type="component" value="Unassembled WGS sequence"/>
</dbReference>
<keyword evidence="3" id="KW-1185">Reference proteome</keyword>
<sequence>MLGSMPMGEDGDRLLQKLIEYYADEARVTLRTDVTKGTIVAPRQGDGYTLWVIVNMDGSGGSVTIPQEGLDVLSRSKVDPGPLHVGPYEHLIIRFTEN</sequence>
<keyword evidence="2" id="KW-0378">Hydrolase</keyword>
<dbReference type="EC" id="3.2.1.23" evidence="2"/>
<reference evidence="2 3" key="1">
    <citation type="submission" date="2021-06" db="EMBL/GenBank/DDBJ databases">
        <authorList>
            <person name="Criscuolo A."/>
        </authorList>
    </citation>
    <scope>NUCLEOTIDE SEQUENCE [LARGE SCALE GENOMIC DNA]</scope>
    <source>
        <strain evidence="3">CIP 111802</strain>
    </source>
</reference>
<evidence type="ECO:0000259" key="1">
    <source>
        <dbReference type="Pfam" id="PF08533"/>
    </source>
</evidence>
<dbReference type="Pfam" id="PF08533">
    <property type="entry name" value="Glyco_hydro_42C"/>
    <property type="match status" value="1"/>
</dbReference>